<accession>A0A151SW50</accession>
<name>A0A151SW50_CAJCA</name>
<reference evidence="1 3" key="1">
    <citation type="journal article" date="2012" name="Nat. Biotechnol.">
        <title>Draft genome sequence of pigeonpea (Cajanus cajan), an orphan legume crop of resource-poor farmers.</title>
        <authorList>
            <person name="Varshney R.K."/>
            <person name="Chen W."/>
            <person name="Li Y."/>
            <person name="Bharti A.K."/>
            <person name="Saxena R.K."/>
            <person name="Schlueter J.A."/>
            <person name="Donoghue M.T."/>
            <person name="Azam S."/>
            <person name="Fan G."/>
            <person name="Whaley A.M."/>
            <person name="Farmer A.D."/>
            <person name="Sheridan J."/>
            <person name="Iwata A."/>
            <person name="Tuteja R."/>
            <person name="Penmetsa R.V."/>
            <person name="Wu W."/>
            <person name="Upadhyaya H.D."/>
            <person name="Yang S.P."/>
            <person name="Shah T."/>
            <person name="Saxena K.B."/>
            <person name="Michael T."/>
            <person name="McCombie W.R."/>
            <person name="Yang B."/>
            <person name="Zhang G."/>
            <person name="Yang H."/>
            <person name="Wang J."/>
            <person name="Spillane C."/>
            <person name="Cook D.R."/>
            <person name="May G.D."/>
            <person name="Xu X."/>
            <person name="Jackson S.A."/>
        </authorList>
    </citation>
    <scope>NUCLEOTIDE SEQUENCE [LARGE SCALE GENOMIC DNA]</scope>
    <source>
        <strain evidence="3">cv. Asha</strain>
    </source>
</reference>
<organism evidence="1 3">
    <name type="scientific">Cajanus cajan</name>
    <name type="common">Pigeon pea</name>
    <name type="synonym">Cajanus indicus</name>
    <dbReference type="NCBI Taxonomy" id="3821"/>
    <lineage>
        <taxon>Eukaryota</taxon>
        <taxon>Viridiplantae</taxon>
        <taxon>Streptophyta</taxon>
        <taxon>Embryophyta</taxon>
        <taxon>Tracheophyta</taxon>
        <taxon>Spermatophyta</taxon>
        <taxon>Magnoliopsida</taxon>
        <taxon>eudicotyledons</taxon>
        <taxon>Gunneridae</taxon>
        <taxon>Pentapetalae</taxon>
        <taxon>rosids</taxon>
        <taxon>fabids</taxon>
        <taxon>Fabales</taxon>
        <taxon>Fabaceae</taxon>
        <taxon>Papilionoideae</taxon>
        <taxon>50 kb inversion clade</taxon>
        <taxon>NPAAA clade</taxon>
        <taxon>indigoferoid/millettioid clade</taxon>
        <taxon>Phaseoleae</taxon>
        <taxon>Cajanus</taxon>
    </lineage>
</organism>
<dbReference type="AlphaFoldDB" id="A0A151SW50"/>
<dbReference type="SUPFAM" id="SSF53098">
    <property type="entry name" value="Ribonuclease H-like"/>
    <property type="match status" value="1"/>
</dbReference>
<dbReference type="EMBL" id="CM003612">
    <property type="protein sequence ID" value="KYP59026.1"/>
    <property type="molecule type" value="Genomic_DNA"/>
</dbReference>
<dbReference type="Gramene" id="C.cajan_14024.t">
    <property type="protein sequence ID" value="C.cajan_14024.t.cds1"/>
    <property type="gene ID" value="C.cajan_14024"/>
</dbReference>
<dbReference type="Gramene" id="C.cajan_14028.t">
    <property type="protein sequence ID" value="C.cajan_14028.t.cds1"/>
    <property type="gene ID" value="C.cajan_14028"/>
</dbReference>
<evidence type="ECO:0000313" key="2">
    <source>
        <dbReference type="EMBL" id="KYP59026.1"/>
    </source>
</evidence>
<evidence type="ECO:0000313" key="1">
    <source>
        <dbReference type="EMBL" id="KYP59022.1"/>
    </source>
</evidence>
<dbReference type="InterPro" id="IPR012337">
    <property type="entry name" value="RNaseH-like_sf"/>
</dbReference>
<gene>
    <name evidence="1" type="ORF">KK1_014447</name>
    <name evidence="2" type="ORF">KK1_014451</name>
</gene>
<dbReference type="Proteomes" id="UP000075243">
    <property type="component" value="Chromosome 10"/>
</dbReference>
<sequence>MALSHPYTISDVAQSYMDNAFKLHDFLSTITSDRDSIFVSQFWQDFMSFHVLARLHYCVVCKDPSQCV</sequence>
<protein>
    <submittedName>
        <fullName evidence="1">Uncharacterized protein</fullName>
    </submittedName>
</protein>
<dbReference type="EMBL" id="CM003612">
    <property type="protein sequence ID" value="KYP59022.1"/>
    <property type="molecule type" value="Genomic_DNA"/>
</dbReference>
<evidence type="ECO:0000313" key="3">
    <source>
        <dbReference type="Proteomes" id="UP000075243"/>
    </source>
</evidence>
<keyword evidence="3" id="KW-1185">Reference proteome</keyword>
<proteinExistence type="predicted"/>